<dbReference type="EMBL" id="CP021056">
    <property type="protein sequence ID" value="QXE23500.1"/>
    <property type="molecule type" value="Genomic_DNA"/>
</dbReference>
<keyword evidence="1" id="KW-0732">Signal</keyword>
<name>A0A975T7I3_9NOST</name>
<organism evidence="2 3">
    <name type="scientific">Richelia sinica FACHB-800</name>
    <dbReference type="NCBI Taxonomy" id="1357546"/>
    <lineage>
        <taxon>Bacteria</taxon>
        <taxon>Bacillati</taxon>
        <taxon>Cyanobacteriota</taxon>
        <taxon>Cyanophyceae</taxon>
        <taxon>Nostocales</taxon>
        <taxon>Nostocaceae</taxon>
        <taxon>Richelia</taxon>
    </lineage>
</organism>
<gene>
    <name evidence="2" type="ORF">B6N60_02190</name>
</gene>
<feature type="chain" id="PRO_5037745149" description="PEP-CTERM protein-sorting domain-containing protein" evidence="1">
    <location>
        <begin position="29"/>
        <end position="308"/>
    </location>
</feature>
<protein>
    <recommendedName>
        <fullName evidence="4">PEP-CTERM protein-sorting domain-containing protein</fullName>
    </recommendedName>
</protein>
<sequence length="308" mass="32029">MKTTVGKLLIGASMAIGVSAIVSTPAQAGSLTGATIGGSASSDYYVYGVLGNNTVLIPSNPANAQSVLDGNAASPTGNVELRASSETVGFDFSKNTTLSGQIGGKNITLSSLVLSDWTSLYKNTGKTFGQYWFDSALTANGFGSLVGTTIGTGFFNAFQANGGFQRFSDPNISYVNQDDSTGLIRIGLAGHSNATPLLLPYYDLYVNSLPNSLLKTAASNLRTSLANSTTKASEIVKYSYNNTTDYLFSFDGTPSGLVASDGFSHNANYEVTIDGIPPEKVPEPSVMLGALGVVGMFAAQRKLKKAAV</sequence>
<dbReference type="KEGG" id="rsin:B6N60_02190"/>
<dbReference type="RefSeq" id="WP_190606675.1">
    <property type="nucleotide sequence ID" value="NZ_CP021056.1"/>
</dbReference>
<reference evidence="2" key="1">
    <citation type="submission" date="2017-04" db="EMBL/GenBank/DDBJ databases">
        <title>Genome deletions in a multicellular cyanobacterial endosymbiont for morphological adaptation in marine diatoms.</title>
        <authorList>
            <person name="Wang Y."/>
            <person name="Gao H."/>
            <person name="Li R."/>
            <person name="Xu X."/>
        </authorList>
    </citation>
    <scope>NUCLEOTIDE SEQUENCE</scope>
    <source>
        <strain evidence="2">FACHB 800</strain>
    </source>
</reference>
<proteinExistence type="predicted"/>
<dbReference type="AlphaFoldDB" id="A0A975T7I3"/>
<evidence type="ECO:0008006" key="4">
    <source>
        <dbReference type="Google" id="ProtNLM"/>
    </source>
</evidence>
<dbReference type="NCBIfam" id="NF038130">
    <property type="entry name" value="PEP_NF038130"/>
    <property type="match status" value="1"/>
</dbReference>
<accession>A0A975T7I3</accession>
<evidence type="ECO:0000313" key="2">
    <source>
        <dbReference type="EMBL" id="QXE23500.1"/>
    </source>
</evidence>
<feature type="signal peptide" evidence="1">
    <location>
        <begin position="1"/>
        <end position="28"/>
    </location>
</feature>
<evidence type="ECO:0000256" key="1">
    <source>
        <dbReference type="SAM" id="SignalP"/>
    </source>
</evidence>
<dbReference type="Proteomes" id="UP000683511">
    <property type="component" value="Chromosome"/>
</dbReference>
<evidence type="ECO:0000313" key="3">
    <source>
        <dbReference type="Proteomes" id="UP000683511"/>
    </source>
</evidence>
<keyword evidence="3" id="KW-1185">Reference proteome</keyword>